<gene>
    <name evidence="2" type="ORF">T03_17460</name>
</gene>
<sequence>MMFRTQSFLISTSISSMKTVGLNDIVAIFYKMAKAYRCRCGIAFCLFTSSIWCALSVCSVFKFADCSFCWTATTAAAVTFDVTDVTSREIQSISRAILKSPVESCNGEK</sequence>
<feature type="transmembrane region" description="Helical" evidence="1">
    <location>
        <begin position="42"/>
        <end position="64"/>
    </location>
</feature>
<keyword evidence="1" id="KW-0812">Transmembrane</keyword>
<dbReference type="EMBL" id="JYDI01000085">
    <property type="protein sequence ID" value="KRY53500.1"/>
    <property type="molecule type" value="Genomic_DNA"/>
</dbReference>
<keyword evidence="1" id="KW-1133">Transmembrane helix</keyword>
<evidence type="ECO:0000313" key="3">
    <source>
        <dbReference type="Proteomes" id="UP000054653"/>
    </source>
</evidence>
<accession>A0A0V1CWR8</accession>
<keyword evidence="1" id="KW-0472">Membrane</keyword>
<proteinExistence type="predicted"/>
<evidence type="ECO:0000256" key="1">
    <source>
        <dbReference type="SAM" id="Phobius"/>
    </source>
</evidence>
<keyword evidence="3" id="KW-1185">Reference proteome</keyword>
<dbReference type="Proteomes" id="UP000054653">
    <property type="component" value="Unassembled WGS sequence"/>
</dbReference>
<evidence type="ECO:0000313" key="2">
    <source>
        <dbReference type="EMBL" id="KRY53500.1"/>
    </source>
</evidence>
<protein>
    <submittedName>
        <fullName evidence="2">Uncharacterized protein</fullName>
    </submittedName>
</protein>
<reference evidence="2 3" key="1">
    <citation type="submission" date="2015-01" db="EMBL/GenBank/DDBJ databases">
        <title>Evolution of Trichinella species and genotypes.</title>
        <authorList>
            <person name="Korhonen P.K."/>
            <person name="Edoardo P."/>
            <person name="Giuseppe L.R."/>
            <person name="Gasser R.B."/>
        </authorList>
    </citation>
    <scope>NUCLEOTIDE SEQUENCE [LARGE SCALE GENOMIC DNA]</scope>
    <source>
        <strain evidence="2">ISS120</strain>
    </source>
</reference>
<comment type="caution">
    <text evidence="2">The sequence shown here is derived from an EMBL/GenBank/DDBJ whole genome shotgun (WGS) entry which is preliminary data.</text>
</comment>
<name>A0A0V1CWR8_TRIBR</name>
<organism evidence="2 3">
    <name type="scientific">Trichinella britovi</name>
    <name type="common">Parasitic roundworm</name>
    <dbReference type="NCBI Taxonomy" id="45882"/>
    <lineage>
        <taxon>Eukaryota</taxon>
        <taxon>Metazoa</taxon>
        <taxon>Ecdysozoa</taxon>
        <taxon>Nematoda</taxon>
        <taxon>Enoplea</taxon>
        <taxon>Dorylaimia</taxon>
        <taxon>Trichinellida</taxon>
        <taxon>Trichinellidae</taxon>
        <taxon>Trichinella</taxon>
    </lineage>
</organism>
<dbReference type="OrthoDB" id="10315274at2759"/>
<dbReference type="AlphaFoldDB" id="A0A0V1CWR8"/>